<keyword evidence="3" id="KW-0443">Lipid metabolism</keyword>
<keyword evidence="5" id="KW-1185">Reference proteome</keyword>
<protein>
    <submittedName>
        <fullName evidence="6">GDSL esterase/lipase At5g03610-like</fullName>
    </submittedName>
</protein>
<dbReference type="PANTHER" id="PTHR46020">
    <property type="entry name" value="OSJNBB0059K02.9 PROTEIN"/>
    <property type="match status" value="1"/>
</dbReference>
<feature type="chain" id="PRO_5010535102" evidence="4">
    <location>
        <begin position="30"/>
        <end position="365"/>
    </location>
</feature>
<keyword evidence="4" id="KW-0732">Signal</keyword>
<feature type="signal peptide" evidence="4">
    <location>
        <begin position="1"/>
        <end position="29"/>
    </location>
</feature>
<dbReference type="Pfam" id="PF00657">
    <property type="entry name" value="Lipase_GDSL"/>
    <property type="match status" value="1"/>
</dbReference>
<dbReference type="AlphaFoldDB" id="A0A1U8AUY3"/>
<dbReference type="GeneID" id="104607756"/>
<dbReference type="InterPro" id="IPR001087">
    <property type="entry name" value="GDSL"/>
</dbReference>
<reference evidence="6" key="1">
    <citation type="submission" date="2025-08" db="UniProtKB">
        <authorList>
            <consortium name="RefSeq"/>
        </authorList>
    </citation>
    <scope>IDENTIFICATION</scope>
</reference>
<dbReference type="SUPFAM" id="SSF52266">
    <property type="entry name" value="SGNH hydrolase"/>
    <property type="match status" value="1"/>
</dbReference>
<evidence type="ECO:0000256" key="3">
    <source>
        <dbReference type="ARBA" id="ARBA00023098"/>
    </source>
</evidence>
<evidence type="ECO:0000313" key="5">
    <source>
        <dbReference type="Proteomes" id="UP000189703"/>
    </source>
</evidence>
<dbReference type="RefSeq" id="XP_010271750.1">
    <property type="nucleotide sequence ID" value="XM_010273448.1"/>
</dbReference>
<dbReference type="InParanoid" id="A0A1U8AUY3"/>
<dbReference type="InterPro" id="IPR036514">
    <property type="entry name" value="SGNH_hydro_sf"/>
</dbReference>
<evidence type="ECO:0000256" key="4">
    <source>
        <dbReference type="SAM" id="SignalP"/>
    </source>
</evidence>
<keyword evidence="2" id="KW-0378">Hydrolase</keyword>
<evidence type="ECO:0000256" key="2">
    <source>
        <dbReference type="ARBA" id="ARBA00022801"/>
    </source>
</evidence>
<dbReference type="eggNOG" id="ENOG502QU3Y">
    <property type="taxonomic scope" value="Eukaryota"/>
</dbReference>
<dbReference type="OrthoDB" id="1600564at2759"/>
<evidence type="ECO:0000313" key="6">
    <source>
        <dbReference type="RefSeq" id="XP_010271750.1"/>
    </source>
</evidence>
<dbReference type="PANTHER" id="PTHR46020:SF32">
    <property type="entry name" value="GDSL ESTERASE_LIPASE"/>
    <property type="match status" value="1"/>
</dbReference>
<dbReference type="InterPro" id="IPR035669">
    <property type="entry name" value="SGNH_plant_lipase-like"/>
</dbReference>
<gene>
    <name evidence="6" type="primary">LOC104607756</name>
</gene>
<dbReference type="CDD" id="cd01837">
    <property type="entry name" value="SGNH_plant_lipase_like"/>
    <property type="match status" value="1"/>
</dbReference>
<organism evidence="5 6">
    <name type="scientific">Nelumbo nucifera</name>
    <name type="common">Sacred lotus</name>
    <dbReference type="NCBI Taxonomy" id="4432"/>
    <lineage>
        <taxon>Eukaryota</taxon>
        <taxon>Viridiplantae</taxon>
        <taxon>Streptophyta</taxon>
        <taxon>Embryophyta</taxon>
        <taxon>Tracheophyta</taxon>
        <taxon>Spermatophyta</taxon>
        <taxon>Magnoliopsida</taxon>
        <taxon>Proteales</taxon>
        <taxon>Nelumbonaceae</taxon>
        <taxon>Nelumbo</taxon>
    </lineage>
</organism>
<sequence length="365" mass="40739">MGSRRKYILLFHIIFFWVLLAARIQVVQSSSHHHHHHRHHRHRRNHHRLGPSKLFVFGDSYADTGNNPKFAESWNQPYGISFPGEPSGRWSDGRVLTDFVASSIGIKTPIAYRWTKIAPNKSLTHGINFACGGSGVFDTMFAWLTPNMTTQINFFQQLINSGVYTKTDLNSSVALVSVAGNDYAYSARNDTQQELLAFIAKVVNQTALNIKRIHGMGVKKVAVIAIEPLGCLPRFAVLSSYKKCNITGNAAANLHNHLLKLAVRKLNKETKSPTFIVLDLYRAFMSVFKKRNSGNLKFSFHNPLKPCCVGIGTSNSCGSIDQSGAKKYKVCKNPKAAFFWDEVHPTQAGWQAVSLVLKSSLNQLL</sequence>
<dbReference type="OMA" id="VFTRRIN"/>
<dbReference type="STRING" id="4432.A0A1U8AUY3"/>
<dbReference type="KEGG" id="nnu:104607756"/>
<dbReference type="GO" id="GO:0006629">
    <property type="term" value="P:lipid metabolic process"/>
    <property type="evidence" value="ECO:0007669"/>
    <property type="project" value="UniProtKB-KW"/>
</dbReference>
<dbReference type="GO" id="GO:0016788">
    <property type="term" value="F:hydrolase activity, acting on ester bonds"/>
    <property type="evidence" value="ECO:0007669"/>
    <property type="project" value="InterPro"/>
</dbReference>
<proteinExistence type="inferred from homology"/>
<comment type="similarity">
    <text evidence="1">Belongs to the 'GDSL' lipolytic enzyme family.</text>
</comment>
<evidence type="ECO:0000256" key="1">
    <source>
        <dbReference type="ARBA" id="ARBA00008668"/>
    </source>
</evidence>
<dbReference type="Gene3D" id="3.40.50.1110">
    <property type="entry name" value="SGNH hydrolase"/>
    <property type="match status" value="1"/>
</dbReference>
<accession>A0A1U8AUY3</accession>
<name>A0A1U8AUY3_NELNU</name>
<dbReference type="Proteomes" id="UP000189703">
    <property type="component" value="Unplaced"/>
</dbReference>